<organism evidence="2 3">
    <name type="scientific">Panagrolaimus superbus</name>
    <dbReference type="NCBI Taxonomy" id="310955"/>
    <lineage>
        <taxon>Eukaryota</taxon>
        <taxon>Metazoa</taxon>
        <taxon>Ecdysozoa</taxon>
        <taxon>Nematoda</taxon>
        <taxon>Chromadorea</taxon>
        <taxon>Rhabditida</taxon>
        <taxon>Tylenchina</taxon>
        <taxon>Panagrolaimomorpha</taxon>
        <taxon>Panagrolaimoidea</taxon>
        <taxon>Panagrolaimidae</taxon>
        <taxon>Panagrolaimus</taxon>
    </lineage>
</organism>
<evidence type="ECO:0000256" key="1">
    <source>
        <dbReference type="SAM" id="MobiDB-lite"/>
    </source>
</evidence>
<feature type="region of interest" description="Disordered" evidence="1">
    <location>
        <begin position="1"/>
        <end position="23"/>
    </location>
</feature>
<feature type="compositionally biased region" description="Basic residues" evidence="1">
    <location>
        <begin position="529"/>
        <end position="541"/>
    </location>
</feature>
<evidence type="ECO:0000313" key="2">
    <source>
        <dbReference type="Proteomes" id="UP000887577"/>
    </source>
</evidence>
<feature type="compositionally biased region" description="Basic and acidic residues" evidence="1">
    <location>
        <begin position="439"/>
        <end position="497"/>
    </location>
</feature>
<feature type="compositionally biased region" description="Basic residues" evidence="1">
    <location>
        <begin position="166"/>
        <end position="182"/>
    </location>
</feature>
<feature type="region of interest" description="Disordered" evidence="1">
    <location>
        <begin position="148"/>
        <end position="227"/>
    </location>
</feature>
<feature type="compositionally biased region" description="Basic and acidic residues" evidence="1">
    <location>
        <begin position="338"/>
        <end position="353"/>
    </location>
</feature>
<feature type="region of interest" description="Disordered" evidence="1">
    <location>
        <begin position="284"/>
        <end position="564"/>
    </location>
</feature>
<proteinExistence type="predicted"/>
<sequence length="759" mass="86864">MTTDVEMPLVAPTPPPPSVPRHEGRTQFGFRVPGPEKKPVIPLEEVSLKPIALQFLKLRKNVHNLLQTCSEDSVNGEMVDTIKELKTTLKGFKMEFKKLPKINDIREEQQHRIAELLKQIQVKDEFLSKLIGPPLIKDEGKLADASILIEEKPQTSEENMKDGEKKKKQKKDKAKVKSGSKNKSKDKDGKRKRKGKGKRKGKTTKKSETSTATSKTHKDLKEMQPKKFKLKVAEKISTSKLKKKPIEKRLVDPAKIKKLKEKIAEDKRKRAEISNPIAKIIPENLPTQKIIGPLPKPSAPSKSDMKEKQKVVKHQTQQSSTKITKLQPELPQISLFPQKDDQPPKDQLQKEKPTPPQNELSKDKLDDKNTPNNETQPSNDEVQPVEKIETQIPADPPSPPIVKIMPLPGKKLRKPEPPIKAVVTFGRPKILAKKNPPKNLEEPLKSVLKKPEGVGEEPKLPLEENKNTEEQEKDEKEKAKAEPAKESKPRTWKDLRQIFKKGNAAKSDKPDQVKKKANTSKKPNVKLSKQYKLRKALKKLAKIQNQQEKQKSEEKKKLEEKKKNAPTERMNIFKYFKDEKAEKKALRMAAMNASKKSKTVKKVVRKPISRSEKILRKIRRNAINNAQRDGCYTSPLLTIKYITELQNMIKNAENNGIALSSADFRRLRYKYFSCKGTELYEEKLSNGNKKAISKHDIEKLRKINFVKEQNDIDQQNVNITYQKNIPRTVTDISMRLPRKEFGNGELDQTIYAELRKMGF</sequence>
<feature type="compositionally biased region" description="Basic and acidic residues" evidence="1">
    <location>
        <begin position="360"/>
        <end position="369"/>
    </location>
</feature>
<keyword evidence="2" id="KW-1185">Reference proteome</keyword>
<feature type="compositionally biased region" description="Polar residues" evidence="1">
    <location>
        <begin position="314"/>
        <end position="324"/>
    </location>
</feature>
<reference evidence="3" key="1">
    <citation type="submission" date="2022-11" db="UniProtKB">
        <authorList>
            <consortium name="WormBaseParasite"/>
        </authorList>
    </citation>
    <scope>IDENTIFICATION</scope>
</reference>
<name>A0A914Y8P4_9BILA</name>
<feature type="compositionally biased region" description="Basic and acidic residues" evidence="1">
    <location>
        <begin position="548"/>
        <end position="564"/>
    </location>
</feature>
<protein>
    <submittedName>
        <fullName evidence="3">Uncharacterized protein</fullName>
    </submittedName>
</protein>
<feature type="compositionally biased region" description="Low complexity" evidence="1">
    <location>
        <begin position="1"/>
        <end position="10"/>
    </location>
</feature>
<accession>A0A914Y8P4</accession>
<feature type="compositionally biased region" description="Basic residues" evidence="1">
    <location>
        <begin position="190"/>
        <end position="204"/>
    </location>
</feature>
<dbReference type="Proteomes" id="UP000887577">
    <property type="component" value="Unplaced"/>
</dbReference>
<dbReference type="WBParaSite" id="PSU_v2.g15120.t1">
    <property type="protein sequence ID" value="PSU_v2.g15120.t1"/>
    <property type="gene ID" value="PSU_v2.g15120"/>
</dbReference>
<feature type="compositionally biased region" description="Basic and acidic residues" evidence="1">
    <location>
        <begin position="216"/>
        <end position="225"/>
    </location>
</feature>
<evidence type="ECO:0000313" key="3">
    <source>
        <dbReference type="WBParaSite" id="PSU_v2.g15120.t1"/>
    </source>
</evidence>
<feature type="compositionally biased region" description="Polar residues" evidence="1">
    <location>
        <begin position="370"/>
        <end position="381"/>
    </location>
</feature>
<dbReference type="AlphaFoldDB" id="A0A914Y8P4"/>
<feature type="compositionally biased region" description="Basic and acidic residues" evidence="1">
    <location>
        <begin position="149"/>
        <end position="165"/>
    </location>
</feature>